<dbReference type="KEGG" id="hhg:XM38_033440"/>
<evidence type="ECO:0000313" key="2">
    <source>
        <dbReference type="Proteomes" id="UP000191901"/>
    </source>
</evidence>
<sequence>MTHPTNQANQDREDRSLVEFLRQHRPQPPGADPALEQRLMARVSRAETAHHRSSGWQWQWAVPALAASLVLAWSGYRALRPPSTAVSQQEELETFVVEIWLDTTSPGTSSRWEAAPTEWMVALYAADY</sequence>
<gene>
    <name evidence="1" type="ORF">XM38_033440</name>
</gene>
<name>A0A1Z3HQI0_9CYAN</name>
<dbReference type="OrthoDB" id="582668at2"/>
<keyword evidence="2" id="KW-1185">Reference proteome</keyword>
<evidence type="ECO:0000313" key="1">
    <source>
        <dbReference type="EMBL" id="ASC72387.1"/>
    </source>
</evidence>
<protein>
    <submittedName>
        <fullName evidence="1">Uncharacterized protein</fullName>
    </submittedName>
</protein>
<dbReference type="Proteomes" id="UP000191901">
    <property type="component" value="Chromosome"/>
</dbReference>
<dbReference type="EMBL" id="CP021983">
    <property type="protein sequence ID" value="ASC72387.1"/>
    <property type="molecule type" value="Genomic_DNA"/>
</dbReference>
<dbReference type="AlphaFoldDB" id="A0A1Z3HQI0"/>
<accession>A0A1Z3HQI0</accession>
<dbReference type="RefSeq" id="WP_080814134.1">
    <property type="nucleotide sequence ID" value="NZ_CP021983.2"/>
</dbReference>
<proteinExistence type="predicted"/>
<reference evidence="1 2" key="1">
    <citation type="journal article" date="2016" name="Biochim. Biophys. Acta">
        <title>Characterization of red-shifted phycobilisomes isolated from the chlorophyll f-containing cyanobacterium Halomicronema hongdechloris.</title>
        <authorList>
            <person name="Li Y."/>
            <person name="Lin Y."/>
            <person name="Garvey C.J."/>
            <person name="Birch D."/>
            <person name="Corkery R.W."/>
            <person name="Loughlin P.C."/>
            <person name="Scheer H."/>
            <person name="Willows R.D."/>
            <person name="Chen M."/>
        </authorList>
    </citation>
    <scope>NUCLEOTIDE SEQUENCE [LARGE SCALE GENOMIC DNA]</scope>
    <source>
        <strain evidence="1 2">C2206</strain>
    </source>
</reference>
<organism evidence="1 2">
    <name type="scientific">Halomicronema hongdechloris C2206</name>
    <dbReference type="NCBI Taxonomy" id="1641165"/>
    <lineage>
        <taxon>Bacteria</taxon>
        <taxon>Bacillati</taxon>
        <taxon>Cyanobacteriota</taxon>
        <taxon>Cyanophyceae</taxon>
        <taxon>Nodosilineales</taxon>
        <taxon>Nodosilineaceae</taxon>
        <taxon>Halomicronema</taxon>
    </lineage>
</organism>